<dbReference type="AlphaFoldDB" id="A0A0G4HA04"/>
<gene>
    <name evidence="2" type="ORF">Cvel_6058</name>
</gene>
<feature type="region of interest" description="Disordered" evidence="1">
    <location>
        <begin position="1"/>
        <end position="93"/>
    </location>
</feature>
<evidence type="ECO:0000313" key="2">
    <source>
        <dbReference type="EMBL" id="CEM40839.1"/>
    </source>
</evidence>
<name>A0A0G4HA04_9ALVE</name>
<reference evidence="2" key="1">
    <citation type="submission" date="2014-11" db="EMBL/GenBank/DDBJ databases">
        <authorList>
            <person name="Otto D Thomas"/>
            <person name="Naeem Raeece"/>
        </authorList>
    </citation>
    <scope>NUCLEOTIDE SEQUENCE</scope>
</reference>
<dbReference type="PhylomeDB" id="A0A0G4HA04"/>
<sequence length="200" mass="21910">MNRQQSQLSSTASTPKLSFLARGSLPLAPKLVREESPTCSDEEAQNHDNITPTTRCRSSVTDMTPMSSKSPHFQWSRNASSVNPSSPTSPRVSFHRTTVTSILCFQEGTSPAAPIRHVRASDVGKKVEDYVENKVKGEEGDKEVRKKPKRKKKERTSLASLREESSPSVTPASKSEPKKGQASQSPIQDFVRNGPGACFP</sequence>
<dbReference type="VEuPathDB" id="CryptoDB:Cvel_6058"/>
<feature type="compositionally biased region" description="Polar residues" evidence="1">
    <location>
        <begin position="47"/>
        <end position="93"/>
    </location>
</feature>
<feature type="compositionally biased region" description="Basic residues" evidence="1">
    <location>
        <begin position="145"/>
        <end position="154"/>
    </location>
</feature>
<feature type="region of interest" description="Disordered" evidence="1">
    <location>
        <begin position="110"/>
        <end position="200"/>
    </location>
</feature>
<accession>A0A0G4HA04</accession>
<dbReference type="EMBL" id="CDMZ01002115">
    <property type="protein sequence ID" value="CEM40839.1"/>
    <property type="molecule type" value="Genomic_DNA"/>
</dbReference>
<feature type="compositionally biased region" description="Basic and acidic residues" evidence="1">
    <location>
        <begin position="119"/>
        <end position="144"/>
    </location>
</feature>
<feature type="compositionally biased region" description="Polar residues" evidence="1">
    <location>
        <begin position="1"/>
        <end position="16"/>
    </location>
</feature>
<evidence type="ECO:0000256" key="1">
    <source>
        <dbReference type="SAM" id="MobiDB-lite"/>
    </source>
</evidence>
<protein>
    <submittedName>
        <fullName evidence="2">Uncharacterized protein</fullName>
    </submittedName>
</protein>
<organism evidence="2">
    <name type="scientific">Chromera velia CCMP2878</name>
    <dbReference type="NCBI Taxonomy" id="1169474"/>
    <lineage>
        <taxon>Eukaryota</taxon>
        <taxon>Sar</taxon>
        <taxon>Alveolata</taxon>
        <taxon>Colpodellida</taxon>
        <taxon>Chromeraceae</taxon>
        <taxon>Chromera</taxon>
    </lineage>
</organism>
<proteinExistence type="predicted"/>